<reference evidence="1" key="1">
    <citation type="submission" date="2021-06" db="EMBL/GenBank/DDBJ databases">
        <authorList>
            <person name="Kallberg Y."/>
            <person name="Tangrot J."/>
            <person name="Rosling A."/>
        </authorList>
    </citation>
    <scope>NUCLEOTIDE SEQUENCE</scope>
    <source>
        <strain evidence="1">87-6 pot B 2015</strain>
    </source>
</reference>
<organism evidence="1 2">
    <name type="scientific">Funneliformis mosseae</name>
    <name type="common">Endomycorrhizal fungus</name>
    <name type="synonym">Glomus mosseae</name>
    <dbReference type="NCBI Taxonomy" id="27381"/>
    <lineage>
        <taxon>Eukaryota</taxon>
        <taxon>Fungi</taxon>
        <taxon>Fungi incertae sedis</taxon>
        <taxon>Mucoromycota</taxon>
        <taxon>Glomeromycotina</taxon>
        <taxon>Glomeromycetes</taxon>
        <taxon>Glomerales</taxon>
        <taxon>Glomeraceae</taxon>
        <taxon>Funneliformis</taxon>
    </lineage>
</organism>
<proteinExistence type="predicted"/>
<evidence type="ECO:0000313" key="2">
    <source>
        <dbReference type="Proteomes" id="UP000789375"/>
    </source>
</evidence>
<dbReference type="AlphaFoldDB" id="A0A9N8ZRG2"/>
<accession>A0A9N8ZRG2</accession>
<dbReference type="EMBL" id="CAJVPP010000695">
    <property type="protein sequence ID" value="CAG8504714.1"/>
    <property type="molecule type" value="Genomic_DNA"/>
</dbReference>
<name>A0A9N8ZRG2_FUNMO</name>
<protein>
    <submittedName>
        <fullName evidence="1">6504_t:CDS:1</fullName>
    </submittedName>
</protein>
<comment type="caution">
    <text evidence="1">The sequence shown here is derived from an EMBL/GenBank/DDBJ whole genome shotgun (WGS) entry which is preliminary data.</text>
</comment>
<dbReference type="Proteomes" id="UP000789375">
    <property type="component" value="Unassembled WGS sequence"/>
</dbReference>
<evidence type="ECO:0000313" key="1">
    <source>
        <dbReference type="EMBL" id="CAG8504714.1"/>
    </source>
</evidence>
<gene>
    <name evidence="1" type="ORF">FMOSSE_LOCUS4224</name>
</gene>
<sequence>MSISNCKRDRGIVSPAPFIEAPSLSCNEDNYIENLRNVKANIVTLLSNVKG</sequence>
<keyword evidence="2" id="KW-1185">Reference proteome</keyword>